<dbReference type="GO" id="GO:0016491">
    <property type="term" value="F:oxidoreductase activity"/>
    <property type="evidence" value="ECO:0007669"/>
    <property type="project" value="UniProtKB-KW"/>
</dbReference>
<comment type="caution">
    <text evidence="12">The sequence shown here is derived from an EMBL/GenBank/DDBJ whole genome shotgun (WGS) entry which is preliminary data.</text>
</comment>
<evidence type="ECO:0000256" key="7">
    <source>
        <dbReference type="ARBA" id="ARBA00023136"/>
    </source>
</evidence>
<dbReference type="GO" id="GO:0048038">
    <property type="term" value="F:quinone binding"/>
    <property type="evidence" value="ECO:0007669"/>
    <property type="project" value="UniProtKB-KW"/>
</dbReference>
<dbReference type="Gene3D" id="3.40.30.10">
    <property type="entry name" value="Glutaredoxin"/>
    <property type="match status" value="1"/>
</dbReference>
<feature type="transmembrane region" description="Helical" evidence="10">
    <location>
        <begin position="320"/>
        <end position="339"/>
    </location>
</feature>
<keyword evidence="9" id="KW-0676">Redox-active center</keyword>
<keyword evidence="4" id="KW-0874">Quinone</keyword>
<dbReference type="Pfam" id="PF07884">
    <property type="entry name" value="VKOR"/>
    <property type="match status" value="1"/>
</dbReference>
<feature type="transmembrane region" description="Helical" evidence="10">
    <location>
        <begin position="228"/>
        <end position="248"/>
    </location>
</feature>
<keyword evidence="13" id="KW-1185">Reference proteome</keyword>
<dbReference type="GO" id="GO:0005524">
    <property type="term" value="F:ATP binding"/>
    <property type="evidence" value="ECO:0007669"/>
    <property type="project" value="InterPro"/>
</dbReference>
<evidence type="ECO:0000259" key="11">
    <source>
        <dbReference type="PROSITE" id="PS50990"/>
    </source>
</evidence>
<evidence type="ECO:0000256" key="5">
    <source>
        <dbReference type="ARBA" id="ARBA00022989"/>
    </source>
</evidence>
<dbReference type="Gene3D" id="3.90.70.10">
    <property type="entry name" value="Cysteine proteinases"/>
    <property type="match status" value="1"/>
</dbReference>
<keyword evidence="6" id="KW-0560">Oxidoreductase</keyword>
<evidence type="ECO:0000313" key="12">
    <source>
        <dbReference type="EMBL" id="GGI52267.1"/>
    </source>
</evidence>
<comment type="similarity">
    <text evidence="2">Belongs to the VKOR family.</text>
</comment>
<reference evidence="12" key="2">
    <citation type="submission" date="2020-09" db="EMBL/GenBank/DDBJ databases">
        <authorList>
            <person name="Sun Q."/>
            <person name="Sedlacek I."/>
        </authorList>
    </citation>
    <scope>NUCLEOTIDE SEQUENCE</scope>
    <source>
        <strain evidence="12">CCM 8711</strain>
    </source>
</reference>
<dbReference type="AlphaFoldDB" id="A0A917N4L9"/>
<dbReference type="SUPFAM" id="SSF52833">
    <property type="entry name" value="Thioredoxin-like"/>
    <property type="match status" value="1"/>
</dbReference>
<dbReference type="RefSeq" id="WP_188418380.1">
    <property type="nucleotide sequence ID" value="NZ_BMDO01000011.1"/>
</dbReference>
<dbReference type="PROSITE" id="PS50990">
    <property type="entry name" value="PEPTIDASE_C39"/>
    <property type="match status" value="1"/>
</dbReference>
<evidence type="ECO:0000256" key="6">
    <source>
        <dbReference type="ARBA" id="ARBA00023002"/>
    </source>
</evidence>
<accession>A0A917N4L9</accession>
<evidence type="ECO:0000256" key="3">
    <source>
        <dbReference type="ARBA" id="ARBA00022692"/>
    </source>
</evidence>
<reference evidence="12" key="1">
    <citation type="journal article" date="2014" name="Int. J. Syst. Evol. Microbiol.">
        <title>Complete genome sequence of Corynebacterium casei LMG S-19264T (=DSM 44701T), isolated from a smear-ripened cheese.</title>
        <authorList>
            <consortium name="US DOE Joint Genome Institute (JGI-PGF)"/>
            <person name="Walter F."/>
            <person name="Albersmeier A."/>
            <person name="Kalinowski J."/>
            <person name="Ruckert C."/>
        </authorList>
    </citation>
    <scope>NUCLEOTIDE SEQUENCE</scope>
    <source>
        <strain evidence="12">CCM 8711</strain>
    </source>
</reference>
<feature type="transmembrane region" description="Helical" evidence="10">
    <location>
        <begin position="143"/>
        <end position="164"/>
    </location>
</feature>
<name>A0A917N4L9_9SPHI</name>
<comment type="subcellular location">
    <subcellularLocation>
        <location evidence="1">Membrane</location>
        <topology evidence="1">Multi-pass membrane protein</topology>
    </subcellularLocation>
</comment>
<dbReference type="Gene3D" id="1.20.1440.130">
    <property type="entry name" value="VKOR domain"/>
    <property type="match status" value="1"/>
</dbReference>
<protein>
    <recommendedName>
        <fullName evidence="11">Peptidase C39 domain-containing protein</fullName>
    </recommendedName>
</protein>
<dbReference type="EMBL" id="BMDO01000011">
    <property type="protein sequence ID" value="GGI52267.1"/>
    <property type="molecule type" value="Genomic_DNA"/>
</dbReference>
<keyword evidence="7 10" id="KW-0472">Membrane</keyword>
<dbReference type="CDD" id="cd12921">
    <property type="entry name" value="VKOR_4"/>
    <property type="match status" value="1"/>
</dbReference>
<dbReference type="Proteomes" id="UP000662074">
    <property type="component" value="Unassembled WGS sequence"/>
</dbReference>
<sequence length="527" mass="60430">MENDLSTAILSSFIKELDVPVTRQSIKDELEKHPHYDSLLGYSDLLNNWRIPNAAYQLGIDQLADAPVPFIASTQTGEFVIVNNVEETHVTISNEKYSRKRMSLMKFEALYSGAVLVAEKDDHSGEPNYVQKRQRELIENLRMPFFFAAVLALLLTFLFTHKIYISTINIPIALLILIKTAGFITSILLLIQGIDAANPIIQKICSSSGDSSDCNAILKSKAANINDYLSWSEVGFFYFAGTWLILLFNSSHLSTLHILAILNIVSLPYTFYSIYYQWRVAKKWCILCCTIQALLWLEFFPLLAYKFYEITPLTVNELSNIITGLAIPILTWILIKPYLMRVKQSVKSNGELRRFKYDSSVFERILSNQVKYALPLDTDSLIIGNREAANIITMVSNPYCEPCAEAHKTLHDWLDIRDDIKLQIVFATPDYKEDNEPDVAEHLMSLRNNNDHKVTEKALSDWYEQKQKGYDSWSRQYPKFDGGLAVEALNIQREWCKMTESWSTPTLFINGRRLPSNYEPGDIKYFI</sequence>
<evidence type="ECO:0000256" key="10">
    <source>
        <dbReference type="SAM" id="Phobius"/>
    </source>
</evidence>
<organism evidence="12 13">
    <name type="scientific">Mucilaginibacter galii</name>
    <dbReference type="NCBI Taxonomy" id="2005073"/>
    <lineage>
        <taxon>Bacteria</taxon>
        <taxon>Pseudomonadati</taxon>
        <taxon>Bacteroidota</taxon>
        <taxon>Sphingobacteriia</taxon>
        <taxon>Sphingobacteriales</taxon>
        <taxon>Sphingobacteriaceae</taxon>
        <taxon>Mucilaginibacter</taxon>
    </lineage>
</organism>
<keyword evidence="5 10" id="KW-1133">Transmembrane helix</keyword>
<feature type="transmembrane region" description="Helical" evidence="10">
    <location>
        <begin position="254"/>
        <end position="272"/>
    </location>
</feature>
<dbReference type="InterPro" id="IPR012932">
    <property type="entry name" value="VKOR"/>
</dbReference>
<evidence type="ECO:0000256" key="2">
    <source>
        <dbReference type="ARBA" id="ARBA00006214"/>
    </source>
</evidence>
<dbReference type="InterPro" id="IPR036249">
    <property type="entry name" value="Thioredoxin-like_sf"/>
</dbReference>
<dbReference type="GO" id="GO:0006508">
    <property type="term" value="P:proteolysis"/>
    <property type="evidence" value="ECO:0007669"/>
    <property type="project" value="InterPro"/>
</dbReference>
<keyword evidence="3 10" id="KW-0812">Transmembrane</keyword>
<dbReference type="InterPro" id="IPR005074">
    <property type="entry name" value="Peptidase_C39"/>
</dbReference>
<dbReference type="InterPro" id="IPR038354">
    <property type="entry name" value="VKOR_sf"/>
</dbReference>
<dbReference type="Pfam" id="PF03412">
    <property type="entry name" value="Peptidase_C39"/>
    <property type="match status" value="1"/>
</dbReference>
<keyword evidence="8" id="KW-1015">Disulfide bond</keyword>
<proteinExistence type="inferred from homology"/>
<evidence type="ECO:0000256" key="8">
    <source>
        <dbReference type="ARBA" id="ARBA00023157"/>
    </source>
</evidence>
<feature type="transmembrane region" description="Helical" evidence="10">
    <location>
        <begin position="284"/>
        <end position="308"/>
    </location>
</feature>
<gene>
    <name evidence="12" type="ORF">GCM10011425_34790</name>
</gene>
<feature type="domain" description="Peptidase C39" evidence="11">
    <location>
        <begin position="1"/>
        <end position="118"/>
    </location>
</feature>
<evidence type="ECO:0000313" key="13">
    <source>
        <dbReference type="Proteomes" id="UP000662074"/>
    </source>
</evidence>
<evidence type="ECO:0000256" key="4">
    <source>
        <dbReference type="ARBA" id="ARBA00022719"/>
    </source>
</evidence>
<dbReference type="GO" id="GO:0016020">
    <property type="term" value="C:membrane"/>
    <property type="evidence" value="ECO:0007669"/>
    <property type="project" value="UniProtKB-SubCell"/>
</dbReference>
<dbReference type="GO" id="GO:0008233">
    <property type="term" value="F:peptidase activity"/>
    <property type="evidence" value="ECO:0007669"/>
    <property type="project" value="InterPro"/>
</dbReference>
<feature type="transmembrane region" description="Helical" evidence="10">
    <location>
        <begin position="170"/>
        <end position="191"/>
    </location>
</feature>
<evidence type="ECO:0000256" key="9">
    <source>
        <dbReference type="ARBA" id="ARBA00023284"/>
    </source>
</evidence>
<evidence type="ECO:0000256" key="1">
    <source>
        <dbReference type="ARBA" id="ARBA00004141"/>
    </source>
</evidence>